<keyword evidence="3 9" id="KW-0812">Transmembrane</keyword>
<evidence type="ECO:0000259" key="11">
    <source>
        <dbReference type="Pfam" id="PF18139"/>
    </source>
</evidence>
<evidence type="ECO:0000256" key="5">
    <source>
        <dbReference type="ARBA" id="ARBA00023065"/>
    </source>
</evidence>
<evidence type="ECO:0000256" key="9">
    <source>
        <dbReference type="SAM" id="Phobius"/>
    </source>
</evidence>
<evidence type="ECO:0000256" key="4">
    <source>
        <dbReference type="ARBA" id="ARBA00022989"/>
    </source>
</evidence>
<dbReference type="InterPro" id="IPR041491">
    <property type="entry name" value="TRPM_SLOG"/>
</dbReference>
<feature type="domain" description="TRPM SLOG" evidence="11">
    <location>
        <begin position="3"/>
        <end position="132"/>
    </location>
</feature>
<feature type="transmembrane region" description="Helical" evidence="9">
    <location>
        <begin position="672"/>
        <end position="696"/>
    </location>
</feature>
<dbReference type="Pfam" id="PF25508">
    <property type="entry name" value="TRPM2"/>
    <property type="match status" value="1"/>
</dbReference>
<keyword evidence="15" id="KW-1185">Reference proteome</keyword>
<evidence type="ECO:0000256" key="8">
    <source>
        <dbReference type="SAM" id="Coils"/>
    </source>
</evidence>
<sequence length="844" mass="98315">NIVDQNGVKSYVVIQPEDRRCDLEPNHTHFLLFDDGDVKADNVLNQRGEIEKYSRRIEIDNEKTKDIEQSIKEYGRVPIVMVLVEGGPSSIKTICKALESGTPLVVIKESGRAADLIADILAILLTDNNVENERPKTAAKTNNKSDEISQLVDNADWLKEAEEVKEELCKTLRERKMLVTIFKFDSVKHHGNLEDAILEALFNAAKFAEVDDEQHLRLAKLKLTMEEDLHTALMDALRRGLVNFVELLCEFGASLEKITEKNLGQLYAFGITQYNDHLPLKDEQGKIKNSYYNQYLRNFIQGTNTETMLGKNAPRDLFLWAIFLNRLELAKYLCSKTWNQSVAPLFGAKIYRLAVKSTLDPDKQEKYENYAMQFDTYANALIDTCFDNDENFAVDILKRPAQALFNVDVLKLALDADCRSFLASRTVQKYLDNKWYGNINYKRPWINFKIFFVVFLILFSFVLLVDYFPLNIYNEKRSGIKNLQIPITEMFLHICIWSLILEEIRQFVLTDNYSDYFEELWNIFDLTAFALYLIGFITRFIVNETLFAISKIFLCLDLIVWFVRTLHLFAAYEKLGPKLIMIYNTMKDLLFFVCFILIFLFAFSITSWSLITTTVQVNWIYTDDGKLFNATVLNAGSGLWTWRYLRDVTNHGIWKVFGQVDPFDGNDPYNDVAWVLAIIFVTVSNVLLLNVLVALFNVTIQKVQGKSHSLWRYQRFLIVNEYSKKTPLPPPFNTFYYVFTIIRWLFRQIHLCRRHVTASIDNIPLKIRTQTLVNEPKITDFMQRESAIAEDYWRYTLRHEEKSRTEITLESLEQKLEELKTRVQQIGNVSHSNSITYSVDYFYI</sequence>
<feature type="transmembrane region" description="Helical" evidence="9">
    <location>
        <begin position="520"/>
        <end position="542"/>
    </location>
</feature>
<dbReference type="EMBL" id="CAJOBC010005781">
    <property type="protein sequence ID" value="CAF3875595.1"/>
    <property type="molecule type" value="Genomic_DNA"/>
</dbReference>
<evidence type="ECO:0000313" key="13">
    <source>
        <dbReference type="EMBL" id="CAF1111239.1"/>
    </source>
</evidence>
<keyword evidence="6 9" id="KW-0472">Membrane</keyword>
<evidence type="ECO:0000259" key="12">
    <source>
        <dbReference type="Pfam" id="PF25508"/>
    </source>
</evidence>
<dbReference type="InterPro" id="IPR050927">
    <property type="entry name" value="TRPM"/>
</dbReference>
<feature type="domain" description="TRPM-like" evidence="12">
    <location>
        <begin position="289"/>
        <end position="423"/>
    </location>
</feature>
<feature type="non-terminal residue" evidence="13">
    <location>
        <position position="1"/>
    </location>
</feature>
<dbReference type="PANTHER" id="PTHR13800:SF12">
    <property type="entry name" value="TRANSIENT RECEPTOR POTENTIAL CATION CHANNEL SUBFAMILY M MEMBER-LIKE 2"/>
    <property type="match status" value="1"/>
</dbReference>
<comment type="subcellular location">
    <subcellularLocation>
        <location evidence="1">Membrane</location>
        <topology evidence="1">Multi-pass membrane protein</topology>
    </subcellularLocation>
</comment>
<keyword evidence="4 9" id="KW-1133">Transmembrane helix</keyword>
<dbReference type="InterPro" id="IPR005821">
    <property type="entry name" value="Ion_trans_dom"/>
</dbReference>
<accession>A0A814PVP1</accession>
<feature type="transmembrane region" description="Helical" evidence="9">
    <location>
        <begin position="548"/>
        <end position="569"/>
    </location>
</feature>
<organism evidence="13 15">
    <name type="scientific">Didymodactylos carnosus</name>
    <dbReference type="NCBI Taxonomy" id="1234261"/>
    <lineage>
        <taxon>Eukaryota</taxon>
        <taxon>Metazoa</taxon>
        <taxon>Spiralia</taxon>
        <taxon>Gnathifera</taxon>
        <taxon>Rotifera</taxon>
        <taxon>Eurotatoria</taxon>
        <taxon>Bdelloidea</taxon>
        <taxon>Philodinida</taxon>
        <taxon>Philodinidae</taxon>
        <taxon>Didymodactylos</taxon>
    </lineage>
</organism>
<dbReference type="InterPro" id="IPR057366">
    <property type="entry name" value="TRPM-like"/>
</dbReference>
<gene>
    <name evidence="13" type="ORF">GPM918_LOCUS19243</name>
    <name evidence="14" type="ORF">SRO942_LOCUS19240</name>
</gene>
<dbReference type="GO" id="GO:0099604">
    <property type="term" value="F:ligand-gated calcium channel activity"/>
    <property type="evidence" value="ECO:0007669"/>
    <property type="project" value="TreeGrafter"/>
</dbReference>
<evidence type="ECO:0000313" key="15">
    <source>
        <dbReference type="Proteomes" id="UP000663829"/>
    </source>
</evidence>
<feature type="transmembrane region" description="Helical" evidence="9">
    <location>
        <begin position="589"/>
        <end position="611"/>
    </location>
</feature>
<dbReference type="Proteomes" id="UP000681722">
    <property type="component" value="Unassembled WGS sequence"/>
</dbReference>
<comment type="caution">
    <text evidence="13">The sequence shown here is derived from an EMBL/GenBank/DDBJ whole genome shotgun (WGS) entry which is preliminary data.</text>
</comment>
<dbReference type="EMBL" id="CAJNOQ010005781">
    <property type="protein sequence ID" value="CAF1111239.1"/>
    <property type="molecule type" value="Genomic_DNA"/>
</dbReference>
<dbReference type="InterPro" id="IPR036770">
    <property type="entry name" value="Ankyrin_rpt-contain_sf"/>
</dbReference>
<dbReference type="Pfam" id="PF18139">
    <property type="entry name" value="LSDAT_euk"/>
    <property type="match status" value="1"/>
</dbReference>
<feature type="coiled-coil region" evidence="8">
    <location>
        <begin position="802"/>
        <end position="829"/>
    </location>
</feature>
<keyword evidence="8" id="KW-0175">Coiled coil</keyword>
<evidence type="ECO:0000256" key="2">
    <source>
        <dbReference type="ARBA" id="ARBA00022448"/>
    </source>
</evidence>
<evidence type="ECO:0000313" key="14">
    <source>
        <dbReference type="EMBL" id="CAF3875595.1"/>
    </source>
</evidence>
<evidence type="ECO:0000256" key="3">
    <source>
        <dbReference type="ARBA" id="ARBA00022692"/>
    </source>
</evidence>
<feature type="transmembrane region" description="Helical" evidence="9">
    <location>
        <begin position="450"/>
        <end position="470"/>
    </location>
</feature>
<name>A0A814PVP1_9BILA</name>
<keyword evidence="7" id="KW-0407">Ion channel</keyword>
<protein>
    <submittedName>
        <fullName evidence="13">Uncharacterized protein</fullName>
    </submittedName>
</protein>
<dbReference type="Proteomes" id="UP000663829">
    <property type="component" value="Unassembled WGS sequence"/>
</dbReference>
<keyword evidence="2" id="KW-0813">Transport</keyword>
<dbReference type="PANTHER" id="PTHR13800">
    <property type="entry name" value="TRANSIENT RECEPTOR POTENTIAL CATION CHANNEL, SUBFAMILY M, MEMBER 6"/>
    <property type="match status" value="1"/>
</dbReference>
<evidence type="ECO:0000259" key="10">
    <source>
        <dbReference type="Pfam" id="PF00520"/>
    </source>
</evidence>
<evidence type="ECO:0000256" key="6">
    <source>
        <dbReference type="ARBA" id="ARBA00023136"/>
    </source>
</evidence>
<reference evidence="13" key="1">
    <citation type="submission" date="2021-02" db="EMBL/GenBank/DDBJ databases">
        <authorList>
            <person name="Nowell W R."/>
        </authorList>
    </citation>
    <scope>NUCLEOTIDE SEQUENCE</scope>
</reference>
<dbReference type="AlphaFoldDB" id="A0A814PVP1"/>
<dbReference type="OrthoDB" id="310870at2759"/>
<dbReference type="SUPFAM" id="SSF48403">
    <property type="entry name" value="Ankyrin repeat"/>
    <property type="match status" value="1"/>
</dbReference>
<proteinExistence type="predicted"/>
<evidence type="ECO:0000256" key="7">
    <source>
        <dbReference type="ARBA" id="ARBA00023303"/>
    </source>
</evidence>
<evidence type="ECO:0000256" key="1">
    <source>
        <dbReference type="ARBA" id="ARBA00004141"/>
    </source>
</evidence>
<keyword evidence="5" id="KW-0406">Ion transport</keyword>
<dbReference type="Pfam" id="PF00520">
    <property type="entry name" value="Ion_trans"/>
    <property type="match status" value="1"/>
</dbReference>
<dbReference type="GO" id="GO:0005886">
    <property type="term" value="C:plasma membrane"/>
    <property type="evidence" value="ECO:0007669"/>
    <property type="project" value="TreeGrafter"/>
</dbReference>
<feature type="domain" description="Ion transport" evidence="10">
    <location>
        <begin position="448"/>
        <end position="706"/>
    </location>
</feature>